<dbReference type="InterPro" id="IPR024964">
    <property type="entry name" value="CTLH/CRA"/>
</dbReference>
<protein>
    <recommendedName>
        <fullName evidence="2">CTLH domain-containing protein</fullName>
    </recommendedName>
</protein>
<feature type="compositionally biased region" description="Polar residues" evidence="1">
    <location>
        <begin position="127"/>
        <end position="138"/>
    </location>
</feature>
<accession>A0AAD5BG44</accession>
<evidence type="ECO:0000256" key="1">
    <source>
        <dbReference type="SAM" id="MobiDB-lite"/>
    </source>
</evidence>
<dbReference type="InterPro" id="IPR013144">
    <property type="entry name" value="CRA_dom"/>
</dbReference>
<dbReference type="RefSeq" id="XP_051609620.1">
    <property type="nucleotide sequence ID" value="XM_051751131.1"/>
</dbReference>
<dbReference type="Proteomes" id="UP001204833">
    <property type="component" value="Unassembled WGS sequence"/>
</dbReference>
<comment type="caution">
    <text evidence="3">The sequence shown here is derived from an EMBL/GenBank/DDBJ whole genome shotgun (WGS) entry which is preliminary data.</text>
</comment>
<dbReference type="Pfam" id="PF08513">
    <property type="entry name" value="LisH"/>
    <property type="match status" value="1"/>
</dbReference>
<organism evidence="3 4">
    <name type="scientific">Candida theae</name>
    <dbReference type="NCBI Taxonomy" id="1198502"/>
    <lineage>
        <taxon>Eukaryota</taxon>
        <taxon>Fungi</taxon>
        <taxon>Dikarya</taxon>
        <taxon>Ascomycota</taxon>
        <taxon>Saccharomycotina</taxon>
        <taxon>Pichiomycetes</taxon>
        <taxon>Debaryomycetaceae</taxon>
        <taxon>Candida/Lodderomyces clade</taxon>
        <taxon>Candida</taxon>
    </lineage>
</organism>
<name>A0AAD5BG44_9ASCO</name>
<keyword evidence="4" id="KW-1185">Reference proteome</keyword>
<dbReference type="EMBL" id="JAIHNG010000086">
    <property type="protein sequence ID" value="KAI5960732.1"/>
    <property type="molecule type" value="Genomic_DNA"/>
</dbReference>
<feature type="domain" description="CTLH" evidence="2">
    <location>
        <begin position="154"/>
        <end position="211"/>
    </location>
</feature>
<evidence type="ECO:0000259" key="2">
    <source>
        <dbReference type="PROSITE" id="PS50897"/>
    </source>
</evidence>
<sequence>MSDFHGTIQKRHIDQLVLEYLIQEGYEEGALAFAEELNVDLEPQSKPQLIPTTNGDQASVTSSGQHSRQQTLKGNLQNLSKLPDHEFSDVILNYYSSSSSSSSSNSNSNNSYNNNNNNNNNSNNNNDTSGNHNSYANTPSIYNRNAKFTSGYSTISQRQEIKRLILNGEITSAITKISRWFPIILDSNNLLHFKLLRLNLIEMIRNHKFSSHSESDERKFLNDILTFVRQNLINKISNSHKLLKELEFTMSLLCFRFDPLVSDLEDQKELPLELRNFFNKNIRNQVFRLVNKEILDMYEVKSLSDYDKGYDNDDLIDELRLKIEYGNETPPMGGGDAGIYDSSPKPIVYTGPAYESFSFENTANIQDDMDEFESDFEDLEEGEQEDEGRGWDQLVDVNPGQSIAKTSPSEVYKGEKVIRKDASSKNEDEVESLLGLAMESKLESLVKLFVLTEKKRQSFESSPSRKTFEIKEGSSIL</sequence>
<dbReference type="InterPro" id="IPR006595">
    <property type="entry name" value="CTLH_C"/>
</dbReference>
<gene>
    <name evidence="3" type="ORF">KGF57_001879</name>
</gene>
<feature type="compositionally biased region" description="Low complexity" evidence="1">
    <location>
        <begin position="98"/>
        <end position="126"/>
    </location>
</feature>
<dbReference type="SMART" id="SM00668">
    <property type="entry name" value="CTLH"/>
    <property type="match status" value="1"/>
</dbReference>
<dbReference type="InterPro" id="IPR006594">
    <property type="entry name" value="LisH"/>
</dbReference>
<dbReference type="PROSITE" id="PS50897">
    <property type="entry name" value="CTLH"/>
    <property type="match status" value="1"/>
</dbReference>
<dbReference type="InterPro" id="IPR050618">
    <property type="entry name" value="Ubq-SigPath_Reg"/>
</dbReference>
<proteinExistence type="predicted"/>
<dbReference type="PROSITE" id="PS50896">
    <property type="entry name" value="LISH"/>
    <property type="match status" value="1"/>
</dbReference>
<feature type="region of interest" description="Disordered" evidence="1">
    <location>
        <begin position="98"/>
        <end position="138"/>
    </location>
</feature>
<dbReference type="SMART" id="SM00667">
    <property type="entry name" value="LisH"/>
    <property type="match status" value="1"/>
</dbReference>
<dbReference type="PANTHER" id="PTHR12864">
    <property type="entry name" value="RAN BINDING PROTEIN 9-RELATED"/>
    <property type="match status" value="1"/>
</dbReference>
<dbReference type="SMART" id="SM00757">
    <property type="entry name" value="CRA"/>
    <property type="match status" value="1"/>
</dbReference>
<evidence type="ECO:0000313" key="3">
    <source>
        <dbReference type="EMBL" id="KAI5960732.1"/>
    </source>
</evidence>
<reference evidence="3 4" key="1">
    <citation type="journal article" date="2022" name="DNA Res.">
        <title>Genome analysis of five recently described species of the CUG-Ser clade uncovers Candida theae as a new hybrid lineage with pathogenic potential in the Candida parapsilosis species complex.</title>
        <authorList>
            <person name="Mixao V."/>
            <person name="Del Olmo V."/>
            <person name="Hegedusova E."/>
            <person name="Saus E."/>
            <person name="Pryszcz L."/>
            <person name="Cillingova A."/>
            <person name="Nosek J."/>
            <person name="Gabaldon T."/>
        </authorList>
    </citation>
    <scope>NUCLEOTIDE SEQUENCE [LARGE SCALE GENOMIC DNA]</scope>
    <source>
        <strain evidence="3 4">CBS 12239</strain>
    </source>
</reference>
<dbReference type="GeneID" id="76149938"/>
<dbReference type="AlphaFoldDB" id="A0AAD5BG44"/>
<dbReference type="Pfam" id="PF10607">
    <property type="entry name" value="CTLH"/>
    <property type="match status" value="1"/>
</dbReference>
<feature type="region of interest" description="Disordered" evidence="1">
    <location>
        <begin position="45"/>
        <end position="70"/>
    </location>
</feature>
<evidence type="ECO:0000313" key="4">
    <source>
        <dbReference type="Proteomes" id="UP001204833"/>
    </source>
</evidence>